<reference evidence="1 3" key="2">
    <citation type="submission" date="2018-08" db="EMBL/GenBank/DDBJ databases">
        <authorList>
            <person name="Laetsch R D."/>
            <person name="Stevens L."/>
            <person name="Kumar S."/>
            <person name="Blaxter L. M."/>
        </authorList>
    </citation>
    <scope>NUCLEOTIDE SEQUENCE [LARGE SCALE GENOMIC DNA]</scope>
</reference>
<dbReference type="EMBL" id="UYRW01002494">
    <property type="protein sequence ID" value="VDK85420.1"/>
    <property type="molecule type" value="Genomic_DNA"/>
</dbReference>
<sequence length="224" mass="26208">MPDNEYQTKYSAAQKMQLLKSQQAKLEIRAMPEHSQLKLEAYDKKMKKKKRKKKITKTSSSSVSKVSFVSTGSGAAMPRFPLHKNDVQQENVLKWKRRTEYIYETERISIKLKEIATKCEKDIELRLTVNDVVTKMDTLKRARDEYYQYVQTQNDIFDKQIKLLNDIQTMQVTDLTNKIRRLSNIFRNIDAKLSVINAKLHDIASHQAKKTLMQNFIEAICAIF</sequence>
<accession>A0A182EGW8</accession>
<proteinExistence type="predicted"/>
<evidence type="ECO:0000313" key="3">
    <source>
        <dbReference type="Proteomes" id="UP000271087"/>
    </source>
</evidence>
<dbReference type="AlphaFoldDB" id="A0A182EGW8"/>
<dbReference type="WBParaSite" id="nOo.2.0.1.t07219-RA">
    <property type="protein sequence ID" value="nOo.2.0.1.t07219-RA"/>
    <property type="gene ID" value="nOo.2.0.1.g07219"/>
</dbReference>
<evidence type="ECO:0000313" key="1">
    <source>
        <dbReference type="EMBL" id="VDK85420.1"/>
    </source>
</evidence>
<gene>
    <name evidence="1" type="ORF">NOO_LOCUS7219</name>
    <name evidence="2" type="ORF">NOO_LOCUS7342</name>
</gene>
<evidence type="ECO:0000313" key="4">
    <source>
        <dbReference type="WBParaSite" id="nOo.2.0.1.t07219-RA"/>
    </source>
</evidence>
<evidence type="ECO:0000313" key="5">
    <source>
        <dbReference type="WBParaSite" id="nOo.2.0.1.t07342-RA"/>
    </source>
</evidence>
<evidence type="ECO:0000313" key="2">
    <source>
        <dbReference type="EMBL" id="VDK85888.1"/>
    </source>
</evidence>
<dbReference type="Proteomes" id="UP000271087">
    <property type="component" value="Unassembled WGS sequence"/>
</dbReference>
<dbReference type="EMBL" id="UYRW01002584">
    <property type="protein sequence ID" value="VDK85888.1"/>
    <property type="molecule type" value="Genomic_DNA"/>
</dbReference>
<dbReference type="WBParaSite" id="nOo.2.0.1.t07342-RA">
    <property type="protein sequence ID" value="nOo.2.0.1.t07342-RA"/>
    <property type="gene ID" value="nOo.2.0.1.g07342"/>
</dbReference>
<dbReference type="OrthoDB" id="5861507at2759"/>
<protein>
    <submittedName>
        <fullName evidence="4 5">CaMBD domain-containing protein</fullName>
    </submittedName>
</protein>
<keyword evidence="3" id="KW-1185">Reference proteome</keyword>
<name>A0A182EGW8_ONCOC</name>
<reference evidence="4 5" key="1">
    <citation type="submission" date="2016-06" db="UniProtKB">
        <authorList>
            <consortium name="WormBaseParasite"/>
        </authorList>
    </citation>
    <scope>IDENTIFICATION</scope>
</reference>
<organism evidence="5">
    <name type="scientific">Onchocerca ochengi</name>
    <name type="common">Filarial nematode worm</name>
    <dbReference type="NCBI Taxonomy" id="42157"/>
    <lineage>
        <taxon>Eukaryota</taxon>
        <taxon>Metazoa</taxon>
        <taxon>Ecdysozoa</taxon>
        <taxon>Nematoda</taxon>
        <taxon>Chromadorea</taxon>
        <taxon>Rhabditida</taxon>
        <taxon>Spirurina</taxon>
        <taxon>Spiruromorpha</taxon>
        <taxon>Filarioidea</taxon>
        <taxon>Onchocercidae</taxon>
        <taxon>Onchocerca</taxon>
    </lineage>
</organism>